<dbReference type="Proteomes" id="UP000789570">
    <property type="component" value="Unassembled WGS sequence"/>
</dbReference>
<sequence length="175" mass="19852">LAQEIYDMYKNNFNTCLIERNPEPLPGKLLLEPVNILSRKPDSEWKVSDVLPLAKILTGRIAIDGSGENHQGADALMKIGTDLTTYIFAHPEIRFIINPLYVVLDFTTINENVPPKVNAYPSVGSLNFYPGSNHVFSFNDPGVTESTYHFIRWLQGFYPRIRAFVFYTAYATGLY</sequence>
<dbReference type="AlphaFoldDB" id="A0A9N9C4F3"/>
<dbReference type="EMBL" id="CAJVPQ010002273">
    <property type="protein sequence ID" value="CAG8590393.1"/>
    <property type="molecule type" value="Genomic_DNA"/>
</dbReference>
<reference evidence="1" key="1">
    <citation type="submission" date="2021-06" db="EMBL/GenBank/DDBJ databases">
        <authorList>
            <person name="Kallberg Y."/>
            <person name="Tangrot J."/>
            <person name="Rosling A."/>
        </authorList>
    </citation>
    <scope>NUCLEOTIDE SEQUENCE</scope>
    <source>
        <strain evidence="1">UK204</strain>
    </source>
</reference>
<accession>A0A9N9C4F3</accession>
<gene>
    <name evidence="1" type="ORF">FCALED_LOCUS8063</name>
</gene>
<dbReference type="OrthoDB" id="2341485at2759"/>
<keyword evidence="2" id="KW-1185">Reference proteome</keyword>
<protein>
    <submittedName>
        <fullName evidence="1">10039_t:CDS:1</fullName>
    </submittedName>
</protein>
<comment type="caution">
    <text evidence="1">The sequence shown here is derived from an EMBL/GenBank/DDBJ whole genome shotgun (WGS) entry which is preliminary data.</text>
</comment>
<evidence type="ECO:0000313" key="1">
    <source>
        <dbReference type="EMBL" id="CAG8590393.1"/>
    </source>
</evidence>
<evidence type="ECO:0000313" key="2">
    <source>
        <dbReference type="Proteomes" id="UP000789570"/>
    </source>
</evidence>
<feature type="non-terminal residue" evidence="1">
    <location>
        <position position="175"/>
    </location>
</feature>
<organism evidence="1 2">
    <name type="scientific">Funneliformis caledonium</name>
    <dbReference type="NCBI Taxonomy" id="1117310"/>
    <lineage>
        <taxon>Eukaryota</taxon>
        <taxon>Fungi</taxon>
        <taxon>Fungi incertae sedis</taxon>
        <taxon>Mucoromycota</taxon>
        <taxon>Glomeromycotina</taxon>
        <taxon>Glomeromycetes</taxon>
        <taxon>Glomerales</taxon>
        <taxon>Glomeraceae</taxon>
        <taxon>Funneliformis</taxon>
    </lineage>
</organism>
<name>A0A9N9C4F3_9GLOM</name>
<proteinExistence type="predicted"/>